<accession>A0A060NQT2</accession>
<name>A0A060NQT2_TRIAP</name>
<feature type="non-terminal residue" evidence="1">
    <location>
        <position position="85"/>
    </location>
</feature>
<reference evidence="1" key="1">
    <citation type="submission" date="2014-05" db="EMBL/GenBank/DDBJ databases">
        <title>Characterization of Bangladeshi native isolate of Trichoderma species and evaluation of their antagonisms against six important phytopathogenic fungi.</title>
        <authorList>
            <person name="Islam M.M."/>
            <person name="Hossain M.D."/>
            <person name="Harada N."/>
            <person name="Nonaka M."/>
        </authorList>
    </citation>
    <scope>NUCLEOTIDE SEQUENCE</scope>
    <source>
        <strain evidence="1">TR08</strain>
    </source>
</reference>
<gene>
    <name evidence="1" type="primary">tef1</name>
</gene>
<proteinExistence type="predicted"/>
<evidence type="ECO:0000313" key="1">
    <source>
        <dbReference type="EMBL" id="BAO84916.1"/>
    </source>
</evidence>
<organism evidence="1">
    <name type="scientific">Trichoderma asperellum</name>
    <name type="common">Filamentous fungus</name>
    <dbReference type="NCBI Taxonomy" id="101201"/>
    <lineage>
        <taxon>Eukaryota</taxon>
        <taxon>Fungi</taxon>
        <taxon>Dikarya</taxon>
        <taxon>Ascomycota</taxon>
        <taxon>Pezizomycotina</taxon>
        <taxon>Sordariomycetes</taxon>
        <taxon>Hypocreomycetidae</taxon>
        <taxon>Hypocreales</taxon>
        <taxon>Hypocreaceae</taxon>
        <taxon>Trichoderma</taxon>
    </lineage>
</organism>
<dbReference type="EMBL" id="AB935975">
    <property type="protein sequence ID" value="BAO84916.1"/>
    <property type="molecule type" value="Genomic_DNA"/>
</dbReference>
<sequence>SFLAQSYARQFCSQFLSFFSSVTPLCQSTYPSFGTAKIFWLPCLAFSGVSNFLAATPLSPLHLFHHPPHAICSIASSFFVHYADH</sequence>
<keyword evidence="1" id="KW-0648">Protein biosynthesis</keyword>
<protein>
    <submittedName>
        <fullName evidence="1">Translation elongation factor 1 alpha</fullName>
    </submittedName>
</protein>
<dbReference type="GO" id="GO:0003746">
    <property type="term" value="F:translation elongation factor activity"/>
    <property type="evidence" value="ECO:0007669"/>
    <property type="project" value="UniProtKB-KW"/>
</dbReference>
<dbReference type="AlphaFoldDB" id="A0A060NQT2"/>
<feature type="non-terminal residue" evidence="1">
    <location>
        <position position="1"/>
    </location>
</feature>
<keyword evidence="1" id="KW-0251">Elongation factor</keyword>